<feature type="region of interest" description="Disordered" evidence="1">
    <location>
        <begin position="100"/>
        <end position="124"/>
    </location>
</feature>
<organism evidence="2 3">
    <name type="scientific">Triparma retinervis</name>
    <dbReference type="NCBI Taxonomy" id="2557542"/>
    <lineage>
        <taxon>Eukaryota</taxon>
        <taxon>Sar</taxon>
        <taxon>Stramenopiles</taxon>
        <taxon>Ochrophyta</taxon>
        <taxon>Bolidophyceae</taxon>
        <taxon>Parmales</taxon>
        <taxon>Triparmaceae</taxon>
        <taxon>Triparma</taxon>
    </lineage>
</organism>
<evidence type="ECO:0000313" key="2">
    <source>
        <dbReference type="EMBL" id="GMI11150.1"/>
    </source>
</evidence>
<feature type="region of interest" description="Disordered" evidence="1">
    <location>
        <begin position="488"/>
        <end position="576"/>
    </location>
</feature>
<feature type="compositionally biased region" description="Polar residues" evidence="1">
    <location>
        <begin position="509"/>
        <end position="522"/>
    </location>
</feature>
<keyword evidence="3" id="KW-1185">Reference proteome</keyword>
<feature type="compositionally biased region" description="Basic residues" evidence="1">
    <location>
        <begin position="212"/>
        <end position="222"/>
    </location>
</feature>
<gene>
    <name evidence="2" type="ORF">TrRE_jg8606</name>
</gene>
<feature type="region of interest" description="Disordered" evidence="1">
    <location>
        <begin position="154"/>
        <end position="182"/>
    </location>
</feature>
<dbReference type="EMBL" id="BRXZ01000409">
    <property type="protein sequence ID" value="GMI11150.1"/>
    <property type="molecule type" value="Genomic_DNA"/>
</dbReference>
<sequence length="600" mass="66134">MCSFPSLLNLGTNGALTAVSRSLVKLEEIISRQEQTISRQEQTISLQASTIEKSRALDEMKTKVVDQITEWARRVEQENFHKAKQIEGLKLRIKGLEEARARGGESGSEGEGQEQEEEGKTKRKQCIDCGVKTHSRTRCGSCYTKSYMGFSPNRAEEVEEMEEEVEEEMEEESEDDGNRDGRQCYDCGTRSTLKWYGKWFKCSKCYQRPYNKNKKKPTRQKRPNPSVKFEQQPSKKSPTGRIRRNANQDTAVNYQQQLVGLEVAKYYSTKYADEDDEDGESKALYLGSIEKTIPHYPKMIRVLFNDGSRDDVRVEDVPALAQLYQDYVAGRVDTKLVVAGKAAEVKEDRVDTKLVVTGKAAEVKEETSSTPRDTPEAAEMSQLVSHVAASLAREALSTSSPMSQDRATSRARQMLTGWSVESRVAKGRRRYTYHNGKGGKSISRKEVFRKLKAHLAADEDLNTASECIPRMEGTNRTAEPTATEVAAGDGAPIKSTPVKTAPVDIDTPSADTPSVGTTSATATEVAAGDGAPIKSTPVKTAPVGTPVDTPHPVDVDTPIADTPPVGTPSADTPSVSVMKLQWEEHGKTNDSNVVPNEGRE</sequence>
<proteinExistence type="predicted"/>
<protein>
    <submittedName>
        <fullName evidence="2">Uncharacterized protein</fullName>
    </submittedName>
</protein>
<dbReference type="AlphaFoldDB" id="A0A9W7KTW1"/>
<dbReference type="Proteomes" id="UP001165082">
    <property type="component" value="Unassembled WGS sequence"/>
</dbReference>
<reference evidence="2" key="1">
    <citation type="submission" date="2022-07" db="EMBL/GenBank/DDBJ databases">
        <title>Genome analysis of Parmales, a sister group of diatoms, reveals the evolutionary specialization of diatoms from phago-mixotrophs to photoautotrophs.</title>
        <authorList>
            <person name="Ban H."/>
            <person name="Sato S."/>
            <person name="Yoshikawa S."/>
            <person name="Kazumasa Y."/>
            <person name="Nakamura Y."/>
            <person name="Ichinomiya M."/>
            <person name="Saitoh K."/>
            <person name="Sato N."/>
            <person name="Blanc-Mathieu R."/>
            <person name="Endo H."/>
            <person name="Kuwata A."/>
            <person name="Ogata H."/>
        </authorList>
    </citation>
    <scope>NUCLEOTIDE SEQUENCE</scope>
</reference>
<feature type="compositionally biased region" description="Acidic residues" evidence="1">
    <location>
        <begin position="157"/>
        <end position="175"/>
    </location>
</feature>
<evidence type="ECO:0000256" key="1">
    <source>
        <dbReference type="SAM" id="MobiDB-lite"/>
    </source>
</evidence>
<comment type="caution">
    <text evidence="2">The sequence shown here is derived from an EMBL/GenBank/DDBJ whole genome shotgun (WGS) entry which is preliminary data.</text>
</comment>
<feature type="region of interest" description="Disordered" evidence="1">
    <location>
        <begin position="212"/>
        <end position="246"/>
    </location>
</feature>
<accession>A0A9W7KTW1</accession>
<evidence type="ECO:0000313" key="3">
    <source>
        <dbReference type="Proteomes" id="UP001165082"/>
    </source>
</evidence>
<name>A0A9W7KTW1_9STRA</name>